<protein>
    <submittedName>
        <fullName evidence="2">Uncharacterized protein</fullName>
    </submittedName>
</protein>
<organism evidence="2 3">
    <name type="scientific">Beauveria bassiana</name>
    <name type="common">White muscardine disease fungus</name>
    <name type="synonym">Tritirachium shiotae</name>
    <dbReference type="NCBI Taxonomy" id="176275"/>
    <lineage>
        <taxon>Eukaryota</taxon>
        <taxon>Fungi</taxon>
        <taxon>Dikarya</taxon>
        <taxon>Ascomycota</taxon>
        <taxon>Pezizomycotina</taxon>
        <taxon>Sordariomycetes</taxon>
        <taxon>Hypocreomycetidae</taxon>
        <taxon>Hypocreales</taxon>
        <taxon>Cordycipitaceae</taxon>
        <taxon>Beauveria</taxon>
    </lineage>
</organism>
<comment type="caution">
    <text evidence="2">The sequence shown here is derived from an EMBL/GenBank/DDBJ whole genome shotgun (WGS) entry which is preliminary data.</text>
</comment>
<evidence type="ECO:0000313" key="3">
    <source>
        <dbReference type="Proteomes" id="UP000237441"/>
    </source>
</evidence>
<accession>A0A2S7Y7J7</accession>
<dbReference type="Proteomes" id="UP000237441">
    <property type="component" value="Unassembled WGS sequence"/>
</dbReference>
<evidence type="ECO:0000256" key="1">
    <source>
        <dbReference type="SAM" id="MobiDB-lite"/>
    </source>
</evidence>
<dbReference type="AlphaFoldDB" id="A0A2S7Y7J7"/>
<name>A0A2S7Y7J7_BEABA</name>
<sequence length="192" mass="21452">MSARPLSCASATSAASATTRTNASSAAARASRTPSTASSARGSKRIVTGVPRSLTWAAQGQIYSTRKRPIGHRIISHGAARVWARFVVHWQRPRCKKKKRAITIHFCLNFRMGRSRWRLGQDFDSDIKYDIDTAKGKSSEKYSLEKMLYSDVLCNLISLQSAVPCTRHCSEVRSLLIQRKALKISNKEMIPR</sequence>
<evidence type="ECO:0000313" key="2">
    <source>
        <dbReference type="EMBL" id="PQK12158.1"/>
    </source>
</evidence>
<feature type="compositionally biased region" description="Low complexity" evidence="1">
    <location>
        <begin position="19"/>
        <end position="41"/>
    </location>
</feature>
<dbReference type="EMBL" id="JRHA01000003">
    <property type="protein sequence ID" value="PQK12158.1"/>
    <property type="molecule type" value="Genomic_DNA"/>
</dbReference>
<gene>
    <name evidence="2" type="ORF">BB8028_0003g07760</name>
</gene>
<proteinExistence type="predicted"/>
<feature type="region of interest" description="Disordered" evidence="1">
    <location>
        <begin position="19"/>
        <end position="44"/>
    </location>
</feature>
<reference evidence="2 3" key="1">
    <citation type="submission" date="2016-07" db="EMBL/GenBank/DDBJ databases">
        <title>Comparative genomics of the entomopathogenic fungus Beauveria bassiana.</title>
        <authorList>
            <person name="Valero Jimenez C.A."/>
            <person name="Zwaan B.J."/>
            <person name="Van Kan J.A."/>
            <person name="Takken W."/>
            <person name="Debets A.J."/>
            <person name="Schoustra S.E."/>
            <person name="Koenraadt C.J."/>
        </authorList>
    </citation>
    <scope>NUCLEOTIDE SEQUENCE [LARGE SCALE GENOMIC DNA]</scope>
    <source>
        <strain evidence="2 3">ARSEF 8028</strain>
    </source>
</reference>